<feature type="domain" description="HTH tetR-type" evidence="5">
    <location>
        <begin position="16"/>
        <end position="76"/>
    </location>
</feature>
<protein>
    <submittedName>
        <fullName evidence="6">TetR family transcriptional regulator</fullName>
    </submittedName>
</protein>
<dbReference type="SUPFAM" id="SSF48498">
    <property type="entry name" value="Tetracyclin repressor-like, C-terminal domain"/>
    <property type="match status" value="1"/>
</dbReference>
<gene>
    <name evidence="6" type="ORF">FB566_4317</name>
</gene>
<keyword evidence="1" id="KW-0805">Transcription regulation</keyword>
<dbReference type="PANTHER" id="PTHR30055:SF243">
    <property type="entry name" value="HTH-TYPE TRANSCRIPTIONAL REGULATOR RV1816"/>
    <property type="match status" value="1"/>
</dbReference>
<dbReference type="InterPro" id="IPR050109">
    <property type="entry name" value="HTH-type_TetR-like_transc_reg"/>
</dbReference>
<feature type="DNA-binding region" description="H-T-H motif" evidence="4">
    <location>
        <begin position="39"/>
        <end position="58"/>
    </location>
</feature>
<dbReference type="RefSeq" id="WP_170183402.1">
    <property type="nucleotide sequence ID" value="NZ_JBHTGS010000003.1"/>
</dbReference>
<evidence type="ECO:0000256" key="3">
    <source>
        <dbReference type="ARBA" id="ARBA00023163"/>
    </source>
</evidence>
<dbReference type="Proteomes" id="UP000317043">
    <property type="component" value="Unassembled WGS sequence"/>
</dbReference>
<dbReference type="Pfam" id="PF00440">
    <property type="entry name" value="TetR_N"/>
    <property type="match status" value="1"/>
</dbReference>
<evidence type="ECO:0000256" key="4">
    <source>
        <dbReference type="PROSITE-ProRule" id="PRU00335"/>
    </source>
</evidence>
<reference evidence="6 7" key="1">
    <citation type="submission" date="2019-06" db="EMBL/GenBank/DDBJ databases">
        <title>Sequencing the genomes of 1000 actinobacteria strains.</title>
        <authorList>
            <person name="Klenk H.-P."/>
        </authorList>
    </citation>
    <scope>NUCLEOTIDE SEQUENCE [LARGE SCALE GENOMIC DNA]</scope>
    <source>
        <strain evidence="6 7">DSM 45928</strain>
    </source>
</reference>
<dbReference type="InterPro" id="IPR001647">
    <property type="entry name" value="HTH_TetR"/>
</dbReference>
<dbReference type="PANTHER" id="PTHR30055">
    <property type="entry name" value="HTH-TYPE TRANSCRIPTIONAL REGULATOR RUTR"/>
    <property type="match status" value="1"/>
</dbReference>
<dbReference type="AlphaFoldDB" id="A0A543B1L2"/>
<organism evidence="6 7">
    <name type="scientific">Stackebrandtia endophytica</name>
    <dbReference type="NCBI Taxonomy" id="1496996"/>
    <lineage>
        <taxon>Bacteria</taxon>
        <taxon>Bacillati</taxon>
        <taxon>Actinomycetota</taxon>
        <taxon>Actinomycetes</taxon>
        <taxon>Glycomycetales</taxon>
        <taxon>Glycomycetaceae</taxon>
        <taxon>Stackebrandtia</taxon>
    </lineage>
</organism>
<dbReference type="InterPro" id="IPR036271">
    <property type="entry name" value="Tet_transcr_reg_TetR-rel_C_sf"/>
</dbReference>
<dbReference type="PROSITE" id="PS50977">
    <property type="entry name" value="HTH_TETR_2"/>
    <property type="match status" value="1"/>
</dbReference>
<keyword evidence="3" id="KW-0804">Transcription</keyword>
<evidence type="ECO:0000256" key="2">
    <source>
        <dbReference type="ARBA" id="ARBA00023125"/>
    </source>
</evidence>
<dbReference type="GO" id="GO:0000976">
    <property type="term" value="F:transcription cis-regulatory region binding"/>
    <property type="evidence" value="ECO:0007669"/>
    <property type="project" value="TreeGrafter"/>
</dbReference>
<dbReference type="InterPro" id="IPR009057">
    <property type="entry name" value="Homeodomain-like_sf"/>
</dbReference>
<proteinExistence type="predicted"/>
<dbReference type="Pfam" id="PF13305">
    <property type="entry name" value="TetR_C_33"/>
    <property type="match status" value="1"/>
</dbReference>
<dbReference type="InterPro" id="IPR025996">
    <property type="entry name" value="MT1864/Rv1816-like_C"/>
</dbReference>
<evidence type="ECO:0000313" key="6">
    <source>
        <dbReference type="EMBL" id="TQL78725.1"/>
    </source>
</evidence>
<accession>A0A543B1L2</accession>
<keyword evidence="7" id="KW-1185">Reference proteome</keyword>
<evidence type="ECO:0000259" key="5">
    <source>
        <dbReference type="PROSITE" id="PS50977"/>
    </source>
</evidence>
<dbReference type="InParanoid" id="A0A543B1L2"/>
<dbReference type="EMBL" id="VFOW01000001">
    <property type="protein sequence ID" value="TQL78725.1"/>
    <property type="molecule type" value="Genomic_DNA"/>
</dbReference>
<dbReference type="PRINTS" id="PR00455">
    <property type="entry name" value="HTHTETR"/>
</dbReference>
<dbReference type="Gene3D" id="1.10.357.10">
    <property type="entry name" value="Tetracycline Repressor, domain 2"/>
    <property type="match status" value="1"/>
</dbReference>
<sequence>MSSATGQPSRREQQRADTQAEIKAVARELLNEAGPVGISLRAIARRMGMSAPALYRYFPSLEALVTDLCVDLYAELRAHMLADADTRPDGDMVGRLLAVARGFREWSVNNRPEFSLMFASLNEGSMITPPHAGRAVLDPEAEPYRSLVRFSRVFCDMFNRVLKQTPAERGYTLATPRIPPLTPELRAEVIECSQAMGLDAPIEYSYTFMSFWVRLYGLVTMEVFGQLPIVEQSAALLEAEIYVMAGQLGVDLAQVSDPSHHA</sequence>
<dbReference type="SUPFAM" id="SSF46689">
    <property type="entry name" value="Homeodomain-like"/>
    <property type="match status" value="1"/>
</dbReference>
<evidence type="ECO:0000256" key="1">
    <source>
        <dbReference type="ARBA" id="ARBA00023015"/>
    </source>
</evidence>
<dbReference type="GO" id="GO:0003700">
    <property type="term" value="F:DNA-binding transcription factor activity"/>
    <property type="evidence" value="ECO:0007669"/>
    <property type="project" value="TreeGrafter"/>
</dbReference>
<evidence type="ECO:0000313" key="7">
    <source>
        <dbReference type="Proteomes" id="UP000317043"/>
    </source>
</evidence>
<name>A0A543B1L2_9ACTN</name>
<comment type="caution">
    <text evidence="6">The sequence shown here is derived from an EMBL/GenBank/DDBJ whole genome shotgun (WGS) entry which is preliminary data.</text>
</comment>
<keyword evidence="2 4" id="KW-0238">DNA-binding</keyword>